<feature type="region of interest" description="Disordered" evidence="3">
    <location>
        <begin position="556"/>
        <end position="598"/>
    </location>
</feature>
<dbReference type="GO" id="GO:0008270">
    <property type="term" value="F:zinc ion binding"/>
    <property type="evidence" value="ECO:0007669"/>
    <property type="project" value="UniProtKB-KW"/>
</dbReference>
<keyword evidence="2" id="KW-0175">Coiled coil</keyword>
<dbReference type="OrthoDB" id="354976at2759"/>
<sequence length="2600" mass="274647">MRFHLVVDLPAQPAPCLGEASLSEAPGDLPLCCLSFPEESPSERRPVGERGATGAKLEGAGKAANSSRACASAVADAFCLPPFLRVPKPPPFPVFLSFDATPHLLQSRALHAASGASSHSSTSLSSLLSRPPSIDGQERAEEGPYPSSASSISSCASSPASPVTGGASREAESGEGGARHLPPCFVAAETADAGQPRPSAFSSSASSSSTFASSVVYVLGAPWTFSLPAFFGALDSYSPSIASVHIFSPSLFPPASGSPSRGRCCSAAAGFVASPAAPPPSSFSPGPSRTRDGGREKDGEVEKEEEGERSEAGGCTSGFYLLRGFVDAGCHLDSRAEADRAEGRQEREEATECAAAETDANPLETERRSESGQRALRRWFCVTRMVGPEAQRRQGERSASSEWHRAGDGEEEAAASDEDEATAKERVKGKGKATPKQCVGETTNFVSEAPEAGLRRRHASPKASRGSADTRGSAPCRGHLVGFYSAVLVFKRARDAARFSSAFHGLSFPHAPLASASPSAPAPSVWASAPRDVSSTVPAAPAVPARGGVQEVLSARAVASEERKRRQNRQDREARKEREVRGVSREAGAASNQRESAALRGTEVGCDCRHGSEARQLSPRLSAGMCLDVCRSSPSPLGTGEVEGRREAARSVWSSAACYVLPLTSLRYRCVLPPEAARGKDQAPLEGVGESPDTGGDRIAWRALEAFGSSAETQERQNEGRRTPGQEDAPRTPSAASLSVGPGLVPACPSPPLSEAAPAPWPAWEIPACPVCLERVDETATGIFTRPAGWKVADTRVSLAAVETYRRRMQASPNEARRRGEQPRDGEGAAGGEAGRKQPDGPGQRRGRSPVGCARPWPVPVAGVAEEVETVSSRFRPLAAAETAAIATCRVCFALLLAHFEAALAMIRQEQKKQAEGRAQEEDPQERDAGLFRCGRCPEENDLWLCLICGHCGCGRYRLGHAKAHSAATRHRFCLHLPSGRIWDYRGDVFVHRLLLPLASSSLPSLVLAPRPAAHVSTPEASPENDPTSPACPYTLSASESRFPLFSRAPALPRFPHYPLSPFASPRSLLFNLTRPRRISAGVTLPSAGKRDAPYPAMFPVPDPRHTALPNPSLPSLSPLPYPGSPLCSASSFSAVSASLRSAGAAREEATARETQTRETGEGQEVQPCQVQDTVSGDNRREQTGGSNSDLHRLQRQPSSAFSSALSPLSAGEARVLPGISRGKAADLGLPTERDSLSFPLSSPSFSDRFVPPRAFRSETPGGSLVPSAARGADFLPSEARAVRMQPEVSHSAGEAAAGRSICASGERGEAALEFSVKTGQETGGRGEDKLSPVAARLGEETGRVSEDATGRRSAWEGPCNRYHSPSDSRGEWVPGNAREGSAMDADVWPSPLFAYLPQPPRDSENPLAFLSWTQASRDEARTGDGASQRGARRYGVSQPRGGREDCVSVYSFCSACSTPQSSLSGEERKTASISSPYSPTASPSLLRQQPVEANQALCRLPASGVSAAFVRSSSTEALLPSWPDRPSSEPASAPDRSAVSPAQPPCVPLPSLYAPQCPAFVAPADRHGSSLDSFPVSAGANLTPATSRPPHWRPDAFFSSSSYVCLSPVDLGKESQLPLASPPDASLSSVCSALPLPCTSLDDASESLSLPFSSSPFPSPVPSPVPSSVPTSSLSAPFPSGLPSPLPLSSQPSSHSSFLAVPHYSAPPGANVVPRSPRRGPAAPAFPSASSSRLSPLSAPSVSPPFSSFASAGPPSEARESGAPQASVPPYPSYCALPYQSLPQSHPPASLRSWYLRALAPPPLSWRKRDSFNLLNPSGEGKSGTETSKRVGACVHREREREQERESDPRRGSAAFAPFSSPLFARDLDREDPGQEERRKPDTREGEEDRRASLGGGEGTSPPPLFRVESREEREPGGLRKLFCGDDDVHFLHEAVADGPSEADQSSSALSLFPCPFRARSPPFPGGPGGREERRPDEAAKGGDREGLSGVERRQGASGDSFLRGCAGASRHEGQVERSAERTPEAEADGPSFPPYNPFTCLPRGLFGEEGILIVPSLSSPQGEDSVGVDQGAAGDDASSVPYLSFTDRGPPSLLLSSSLFLFPIAASPPLPSLPSPSAQSEEAGKEEDTRQHAVDAPTRHANPGRAGADSWSARDRSREEGTAVGTRGMNVLLLRDTADHATWQEQLNSVLASQLAYQREIYEFRIRSEENAFIGEIEMATATTESLNEQSVSLQVQLADLACRRRDVLKRMKAAQQRVRHLREQNHFLRQLVESMRQAGATKSAVSPLCPRSSSGPVGSLSASSACRLSATDSPSCSSPSSASPSSSSMSFSPSAKAPSCASASAPGLPEESSLFAPSRPLEPKAPASFVSTQETLAATASCGEARATSEAPPMAASVDEACEPLAADRGRGRGVRHSSAVAVSVVSVASRILEPEQQAVDSSRPSWSQALAQEGNVSPRSAVSPALSMEPESTRREAEELRATERHLKEKKSKKAAERRKSHLSKKAKKKEPLNSEQTQPGPHASKEASLSVDTDGRKDKRPLANSSFSGPLSSGGKRKTDKGDEAKLALLDATVNALQAELARLYDALSQAERQS</sequence>
<feature type="compositionally biased region" description="Basic and acidic residues" evidence="3">
    <location>
        <begin position="289"/>
        <end position="300"/>
    </location>
</feature>
<feature type="region of interest" description="Disordered" evidence="3">
    <location>
        <begin position="2057"/>
        <end position="2078"/>
    </location>
</feature>
<feature type="compositionally biased region" description="Low complexity" evidence="3">
    <location>
        <begin position="1198"/>
        <end position="1208"/>
    </location>
</feature>
<keyword evidence="5" id="KW-0378">Hydrolase</keyword>
<feature type="compositionally biased region" description="Acidic residues" evidence="3">
    <location>
        <begin position="409"/>
        <end position="420"/>
    </location>
</feature>
<name>F0VR59_NEOCL</name>
<dbReference type="PROSITE" id="PS50271">
    <property type="entry name" value="ZF_UBP"/>
    <property type="match status" value="1"/>
</dbReference>
<feature type="compositionally biased region" description="Polar residues" evidence="3">
    <location>
        <begin position="1472"/>
        <end position="1486"/>
    </location>
</feature>
<dbReference type="GO" id="GO:0016567">
    <property type="term" value="P:protein ubiquitination"/>
    <property type="evidence" value="ECO:0007669"/>
    <property type="project" value="TreeGrafter"/>
</dbReference>
<feature type="region of interest" description="Disordered" evidence="3">
    <location>
        <begin position="2113"/>
        <end position="2166"/>
    </location>
</feature>
<evidence type="ECO:0000313" key="5">
    <source>
        <dbReference type="EMBL" id="CBZ56207.1"/>
    </source>
</evidence>
<feature type="compositionally biased region" description="Basic and acidic residues" evidence="3">
    <location>
        <begin position="2475"/>
        <end position="2491"/>
    </location>
</feature>
<dbReference type="RefSeq" id="XP_003886232.1">
    <property type="nucleotide sequence ID" value="XM_003886183.1"/>
</dbReference>
<feature type="compositionally biased region" description="Basic and acidic residues" evidence="3">
    <location>
        <begin position="1146"/>
        <end position="1161"/>
    </location>
</feature>
<feature type="compositionally biased region" description="Basic residues" evidence="3">
    <location>
        <begin position="2492"/>
        <end position="2513"/>
    </location>
</feature>
<accession>F0VR59</accession>
<dbReference type="EMBL" id="LN714487">
    <property type="protein sequence ID" value="CEL70969.1"/>
    <property type="molecule type" value="Genomic_DNA"/>
</dbReference>
<dbReference type="Proteomes" id="UP000007494">
    <property type="component" value="Chromosome XII"/>
</dbReference>
<feature type="domain" description="UBP-type" evidence="4">
    <location>
        <begin position="890"/>
        <end position="1010"/>
    </location>
</feature>
<dbReference type="PANTHER" id="PTHR24007:SF7">
    <property type="entry name" value="BRCA1-ASSOCIATED PROTEIN"/>
    <property type="match status" value="1"/>
</dbReference>
<feature type="region of interest" description="Disordered" evidence="3">
    <location>
        <begin position="1317"/>
        <end position="1384"/>
    </location>
</feature>
<keyword evidence="1" id="KW-0479">Metal-binding</keyword>
<feature type="region of interest" description="Disordered" evidence="3">
    <location>
        <begin position="1519"/>
        <end position="1544"/>
    </location>
</feature>
<dbReference type="Pfam" id="PF02148">
    <property type="entry name" value="zf-UBP"/>
    <property type="match status" value="1"/>
</dbReference>
<feature type="region of interest" description="Disordered" evidence="3">
    <location>
        <begin position="1661"/>
        <end position="1692"/>
    </location>
</feature>
<feature type="region of interest" description="Disordered" evidence="3">
    <location>
        <begin position="707"/>
        <end position="743"/>
    </location>
</feature>
<keyword evidence="1" id="KW-0863">Zinc-finger</keyword>
<reference evidence="6" key="4">
    <citation type="journal article" date="2015" name="PLoS ONE">
        <title>Comprehensive Evaluation of Toxoplasma gondii VEG and Neospora caninum LIV Genomes with Tachyzoite Stage Transcriptome and Proteome Defines Novel Transcript Features.</title>
        <authorList>
            <person name="Ramaprasad A."/>
            <person name="Mourier T."/>
            <person name="Naeem R."/>
            <person name="Malas T.B."/>
            <person name="Moussa E."/>
            <person name="Panigrahi A."/>
            <person name="Vermont S.J."/>
            <person name="Otto T.D."/>
            <person name="Wastling J."/>
            <person name="Pain A."/>
        </authorList>
    </citation>
    <scope>NUCLEOTIDE SEQUENCE</scope>
    <source>
        <strain evidence="6">Liverpool</strain>
    </source>
</reference>
<dbReference type="VEuPathDB" id="ToxoDB:NCLIV_066320"/>
<dbReference type="GO" id="GO:0005737">
    <property type="term" value="C:cytoplasm"/>
    <property type="evidence" value="ECO:0007669"/>
    <property type="project" value="TreeGrafter"/>
</dbReference>
<dbReference type="SMART" id="SM00290">
    <property type="entry name" value="ZnF_UBP"/>
    <property type="match status" value="1"/>
</dbReference>
<evidence type="ECO:0000256" key="2">
    <source>
        <dbReference type="SAM" id="Coils"/>
    </source>
</evidence>
<feature type="region of interest" description="Disordered" evidence="3">
    <location>
        <begin position="1805"/>
        <end position="2041"/>
    </location>
</feature>
<feature type="compositionally biased region" description="Basic and acidic residues" evidence="3">
    <location>
        <begin position="1338"/>
        <end position="1355"/>
    </location>
</feature>
<evidence type="ECO:0000259" key="4">
    <source>
        <dbReference type="PROSITE" id="PS50271"/>
    </source>
</evidence>
<feature type="compositionally biased region" description="Basic and acidic residues" evidence="3">
    <location>
        <begin position="713"/>
        <end position="730"/>
    </location>
</feature>
<feature type="region of interest" description="Disordered" evidence="3">
    <location>
        <begin position="2316"/>
        <end position="2405"/>
    </location>
</feature>
<evidence type="ECO:0000313" key="6">
    <source>
        <dbReference type="EMBL" id="CEL70969.1"/>
    </source>
</evidence>
<feature type="compositionally biased region" description="Low complexity" evidence="3">
    <location>
        <begin position="1854"/>
        <end position="1866"/>
    </location>
</feature>
<feature type="region of interest" description="Disordered" evidence="3">
    <location>
        <begin position="1145"/>
        <end position="1208"/>
    </location>
</feature>
<dbReference type="GO" id="GO:0016787">
    <property type="term" value="F:hydrolase activity"/>
    <property type="evidence" value="ECO:0007669"/>
    <property type="project" value="UniProtKB-KW"/>
</dbReference>
<dbReference type="Gene3D" id="3.30.40.10">
    <property type="entry name" value="Zinc/RING finger domain, C3HC4 (zinc finger)"/>
    <property type="match status" value="1"/>
</dbReference>
<feature type="compositionally biased region" description="Low complexity" evidence="3">
    <location>
        <begin position="1714"/>
        <end position="1757"/>
    </location>
</feature>
<feature type="coiled-coil region" evidence="2">
    <location>
        <begin position="2572"/>
        <end position="2599"/>
    </location>
</feature>
<feature type="compositionally biased region" description="Polar residues" evidence="3">
    <location>
        <begin position="2372"/>
        <end position="2381"/>
    </location>
</feature>
<evidence type="ECO:0000256" key="1">
    <source>
        <dbReference type="PROSITE-ProRule" id="PRU00502"/>
    </source>
</evidence>
<feature type="coiled-coil region" evidence="2">
    <location>
        <begin position="2240"/>
        <end position="2281"/>
    </location>
</feature>
<dbReference type="EMBL" id="FR823393">
    <property type="protein sequence ID" value="CBZ56207.1"/>
    <property type="molecule type" value="Genomic_DNA"/>
</dbReference>
<dbReference type="InParanoid" id="F0VR59"/>
<feature type="compositionally biased region" description="Low complexity" evidence="3">
    <location>
        <begin position="2316"/>
        <end position="2349"/>
    </location>
</feature>
<feature type="compositionally biased region" description="Basic and acidic residues" evidence="3">
    <location>
        <begin position="815"/>
        <end position="827"/>
    </location>
</feature>
<dbReference type="GeneID" id="13445430"/>
<feature type="region of interest" description="Disordered" evidence="3">
    <location>
        <begin position="1710"/>
        <end position="1771"/>
    </location>
</feature>
<reference evidence="5" key="1">
    <citation type="submission" date="2011-02" db="EMBL/GenBank/DDBJ databases">
        <authorList>
            <person name="Aslett M."/>
        </authorList>
    </citation>
    <scope>NUCLEOTIDE SEQUENCE</scope>
    <source>
        <strain evidence="5">Liverpool</strain>
    </source>
</reference>
<feature type="region of interest" description="Disordered" evidence="3">
    <location>
        <begin position="340"/>
        <end position="372"/>
    </location>
</feature>
<feature type="region of interest" description="Disordered" evidence="3">
    <location>
        <begin position="1458"/>
        <end position="1486"/>
    </location>
</feature>
<dbReference type="GO" id="GO:0061630">
    <property type="term" value="F:ubiquitin protein ligase activity"/>
    <property type="evidence" value="ECO:0007669"/>
    <property type="project" value="TreeGrafter"/>
</dbReference>
<feature type="compositionally biased region" description="Basic and acidic residues" evidence="3">
    <location>
        <begin position="1867"/>
        <end position="1893"/>
    </location>
</feature>
<feature type="compositionally biased region" description="Basic and acidic residues" evidence="3">
    <location>
        <begin position="1836"/>
        <end position="1852"/>
    </location>
</feature>
<reference evidence="5" key="2">
    <citation type="submission" date="2011-03" db="EMBL/GenBank/DDBJ databases">
        <title>Comparative genomics and transcriptomics of Neospora caninum and Toxoplasma gondii.</title>
        <authorList>
            <person name="Reid A.J."/>
            <person name="Sohal A."/>
            <person name="Harris D."/>
            <person name="Quail M."/>
            <person name="Sanders M."/>
            <person name="Berriman M."/>
            <person name="Wastling J.M."/>
            <person name="Pain A."/>
        </authorList>
    </citation>
    <scope>NUCLEOTIDE SEQUENCE</scope>
    <source>
        <strain evidence="5">Liverpool</strain>
    </source>
</reference>
<dbReference type="eggNOG" id="KOG0804">
    <property type="taxonomic scope" value="Eukaryota"/>
</dbReference>
<feature type="compositionally biased region" description="Basic and acidic residues" evidence="3">
    <location>
        <begin position="559"/>
        <end position="584"/>
    </location>
</feature>
<reference evidence="7" key="3">
    <citation type="journal article" date="2012" name="PLoS Pathog.">
        <title>Comparative genomics of the apicomplexan parasites Toxoplasma gondii and Neospora caninum: Coccidia differing in host range and transmission strategy.</title>
        <authorList>
            <person name="Reid A.J."/>
            <person name="Vermont S.J."/>
            <person name="Cotton J.A."/>
            <person name="Harris D."/>
            <person name="Hill-Cawthorne G.A."/>
            <person name="Konen-Waisman S."/>
            <person name="Latham S.M."/>
            <person name="Mourier T."/>
            <person name="Norton R."/>
            <person name="Quail M.A."/>
            <person name="Sanders M."/>
            <person name="Shanmugam D."/>
            <person name="Sohal A."/>
            <person name="Wasmuth J.D."/>
            <person name="Brunk B."/>
            <person name="Grigg M.E."/>
            <person name="Howard J.C."/>
            <person name="Parkinson J."/>
            <person name="Roos D.S."/>
            <person name="Trees A.J."/>
            <person name="Berriman M."/>
            <person name="Pain A."/>
            <person name="Wastling J.M."/>
        </authorList>
    </citation>
    <scope>NUCLEOTIDE SEQUENCE [LARGE SCALE GENOMIC DNA]</scope>
    <source>
        <strain evidence="7">Liverpool</strain>
    </source>
</reference>
<feature type="compositionally biased region" description="Basic and acidic residues" evidence="3">
    <location>
        <begin position="2011"/>
        <end position="2026"/>
    </location>
</feature>
<feature type="region of interest" description="Disordered" evidence="3">
    <location>
        <begin position="39"/>
        <end position="60"/>
    </location>
</feature>
<dbReference type="GO" id="GO:0007265">
    <property type="term" value="P:Ras protein signal transduction"/>
    <property type="evidence" value="ECO:0007669"/>
    <property type="project" value="TreeGrafter"/>
</dbReference>
<dbReference type="PANTHER" id="PTHR24007">
    <property type="entry name" value="BRCA1-ASSOCIATED PROTEIN"/>
    <property type="match status" value="1"/>
</dbReference>
<dbReference type="InterPro" id="IPR013083">
    <property type="entry name" value="Znf_RING/FYVE/PHD"/>
</dbReference>
<feature type="compositionally biased region" description="Low complexity" evidence="3">
    <location>
        <begin position="1669"/>
        <end position="1680"/>
    </location>
</feature>
<feature type="region of interest" description="Disordered" evidence="3">
    <location>
        <begin position="1419"/>
        <end position="1444"/>
    </location>
</feature>
<feature type="compositionally biased region" description="Low complexity" evidence="3">
    <location>
        <begin position="146"/>
        <end position="168"/>
    </location>
</feature>
<dbReference type="SUPFAM" id="SSF57850">
    <property type="entry name" value="RING/U-box"/>
    <property type="match status" value="1"/>
</dbReference>
<keyword evidence="1" id="KW-0862">Zinc</keyword>
<feature type="region of interest" description="Disordered" evidence="3">
    <location>
        <begin position="115"/>
        <end position="181"/>
    </location>
</feature>
<dbReference type="InterPro" id="IPR001607">
    <property type="entry name" value="Znf_UBP"/>
</dbReference>
<feature type="region of interest" description="Disordered" evidence="3">
    <location>
        <begin position="1084"/>
        <end position="1112"/>
    </location>
</feature>
<feature type="compositionally biased region" description="Low complexity" evidence="3">
    <location>
        <begin position="115"/>
        <end position="133"/>
    </location>
</feature>
<dbReference type="OMA" id="ATCRVCF"/>
<feature type="compositionally biased region" description="Polar residues" evidence="3">
    <location>
        <begin position="1167"/>
        <end position="1177"/>
    </location>
</feature>
<protein>
    <submittedName>
        <fullName evidence="5">Zn-finger in ubiquitin-hydrolases and other protein, related</fullName>
    </submittedName>
</protein>
<feature type="compositionally biased region" description="Basic and acidic residues" evidence="3">
    <location>
        <begin position="1909"/>
        <end position="1937"/>
    </location>
</feature>
<evidence type="ECO:0000313" key="7">
    <source>
        <dbReference type="Proteomes" id="UP000007494"/>
    </source>
</evidence>
<keyword evidence="7" id="KW-1185">Reference proteome</keyword>
<feature type="compositionally biased region" description="Basic and acidic residues" evidence="3">
    <location>
        <begin position="2124"/>
        <end position="2135"/>
    </location>
</feature>
<feature type="region of interest" description="Disordered" evidence="3">
    <location>
        <begin position="808"/>
        <end position="854"/>
    </location>
</feature>
<organism evidence="5 7">
    <name type="scientific">Neospora caninum (strain Liverpool)</name>
    <dbReference type="NCBI Taxonomy" id="572307"/>
    <lineage>
        <taxon>Eukaryota</taxon>
        <taxon>Sar</taxon>
        <taxon>Alveolata</taxon>
        <taxon>Apicomplexa</taxon>
        <taxon>Conoidasida</taxon>
        <taxon>Coccidia</taxon>
        <taxon>Eucoccidiorida</taxon>
        <taxon>Eimeriorina</taxon>
        <taxon>Sarcocystidae</taxon>
        <taxon>Neospora</taxon>
    </lineage>
</organism>
<feature type="region of interest" description="Disordered" evidence="3">
    <location>
        <begin position="389"/>
        <end position="475"/>
    </location>
</feature>
<feature type="compositionally biased region" description="Basic and acidic residues" evidence="3">
    <location>
        <begin position="340"/>
        <end position="350"/>
    </location>
</feature>
<feature type="region of interest" description="Disordered" evidence="3">
    <location>
        <begin position="2438"/>
        <end position="2566"/>
    </location>
</feature>
<feature type="compositionally biased region" description="Polar residues" evidence="3">
    <location>
        <begin position="2442"/>
        <end position="2464"/>
    </location>
</feature>
<gene>
    <name evidence="6" type="ORF">BN1204_066320</name>
    <name evidence="5" type="ORF">NCLIV_066320</name>
</gene>
<proteinExistence type="predicted"/>
<feature type="compositionally biased region" description="Basic and acidic residues" evidence="3">
    <location>
        <begin position="1971"/>
        <end position="1996"/>
    </location>
</feature>
<feature type="compositionally biased region" description="Basic and acidic residues" evidence="3">
    <location>
        <begin position="2154"/>
        <end position="2163"/>
    </location>
</feature>
<evidence type="ECO:0000256" key="3">
    <source>
        <dbReference type="SAM" id="MobiDB-lite"/>
    </source>
</evidence>
<feature type="region of interest" description="Disordered" evidence="3">
    <location>
        <begin position="275"/>
        <end position="313"/>
    </location>
</feature>